<dbReference type="Gene3D" id="3.40.50.410">
    <property type="entry name" value="von Willebrand factor, type A domain"/>
    <property type="match status" value="1"/>
</dbReference>
<reference evidence="2" key="1">
    <citation type="journal article" date="2023" name="Mol. Biol. Evol.">
        <title>Third-Generation Sequencing Reveals the Adaptive Role of the Epigenome in Three Deep-Sea Polychaetes.</title>
        <authorList>
            <person name="Perez M."/>
            <person name="Aroh O."/>
            <person name="Sun Y."/>
            <person name="Lan Y."/>
            <person name="Juniper S.K."/>
            <person name="Young C.R."/>
            <person name="Angers B."/>
            <person name="Qian P.Y."/>
        </authorList>
    </citation>
    <scope>NUCLEOTIDE SEQUENCE</scope>
    <source>
        <strain evidence="2">R07B-5</strain>
    </source>
</reference>
<dbReference type="AlphaFoldDB" id="A0AAD9NPA6"/>
<evidence type="ECO:0000313" key="3">
    <source>
        <dbReference type="Proteomes" id="UP001209878"/>
    </source>
</evidence>
<feature type="domain" description="VWFA" evidence="1">
    <location>
        <begin position="2"/>
        <end position="67"/>
    </location>
</feature>
<sequence length="69" mass="7944">MDIIQGLHVRENLTHIGVVSYSTHIHVDLTLGEYFEKSDVLSMIWAIDYMDGDRNTAGAIEEMRNMFNE</sequence>
<name>A0AAD9NPA6_RIDPI</name>
<gene>
    <name evidence="2" type="ORF">NP493_806g01036</name>
</gene>
<dbReference type="SUPFAM" id="SSF53300">
    <property type="entry name" value="vWA-like"/>
    <property type="match status" value="1"/>
</dbReference>
<organism evidence="2 3">
    <name type="scientific">Ridgeia piscesae</name>
    <name type="common">Tubeworm</name>
    <dbReference type="NCBI Taxonomy" id="27915"/>
    <lineage>
        <taxon>Eukaryota</taxon>
        <taxon>Metazoa</taxon>
        <taxon>Spiralia</taxon>
        <taxon>Lophotrochozoa</taxon>
        <taxon>Annelida</taxon>
        <taxon>Polychaeta</taxon>
        <taxon>Sedentaria</taxon>
        <taxon>Canalipalpata</taxon>
        <taxon>Sabellida</taxon>
        <taxon>Siboglinidae</taxon>
        <taxon>Ridgeia</taxon>
    </lineage>
</organism>
<dbReference type="Proteomes" id="UP001209878">
    <property type="component" value="Unassembled WGS sequence"/>
</dbReference>
<dbReference type="InterPro" id="IPR036465">
    <property type="entry name" value="vWFA_dom_sf"/>
</dbReference>
<evidence type="ECO:0000259" key="1">
    <source>
        <dbReference type="Pfam" id="PF00092"/>
    </source>
</evidence>
<protein>
    <recommendedName>
        <fullName evidence="1">VWFA domain-containing protein</fullName>
    </recommendedName>
</protein>
<comment type="caution">
    <text evidence="2">The sequence shown here is derived from an EMBL/GenBank/DDBJ whole genome shotgun (WGS) entry which is preliminary data.</text>
</comment>
<proteinExistence type="predicted"/>
<evidence type="ECO:0000313" key="2">
    <source>
        <dbReference type="EMBL" id="KAK2174414.1"/>
    </source>
</evidence>
<dbReference type="EMBL" id="JAODUO010000804">
    <property type="protein sequence ID" value="KAK2174414.1"/>
    <property type="molecule type" value="Genomic_DNA"/>
</dbReference>
<dbReference type="InterPro" id="IPR002035">
    <property type="entry name" value="VWF_A"/>
</dbReference>
<keyword evidence="3" id="KW-1185">Reference proteome</keyword>
<dbReference type="Pfam" id="PF00092">
    <property type="entry name" value="VWA"/>
    <property type="match status" value="1"/>
</dbReference>
<accession>A0AAD9NPA6</accession>